<proteinExistence type="predicted"/>
<dbReference type="UniPathway" id="UPA00337"/>
<dbReference type="GO" id="GO:0016740">
    <property type="term" value="F:transferase activity"/>
    <property type="evidence" value="ECO:0007669"/>
    <property type="project" value="UniProtKB-KW"/>
</dbReference>
<keyword evidence="4" id="KW-1185">Reference proteome</keyword>
<reference evidence="3 4" key="1">
    <citation type="submission" date="2020-08" db="EMBL/GenBank/DDBJ databases">
        <title>Genomic Encyclopedia of Type Strains, Phase III (KMG-III): the genomes of soil and plant-associated and newly described type strains.</title>
        <authorList>
            <person name="Whitman W."/>
        </authorList>
    </citation>
    <scope>NUCLEOTIDE SEQUENCE [LARGE SCALE GENOMIC DNA]</scope>
    <source>
        <strain evidence="3 4">CECT 8640</strain>
    </source>
</reference>
<feature type="domain" description="Prenyltransferase alpha-alpha toroid" evidence="2">
    <location>
        <begin position="298"/>
        <end position="458"/>
    </location>
</feature>
<sequence length="491" mass="52221">MAAPTTARKLARRLGEHLRTQIDHRGRARSACGSRVLESVLTCRLLEDDARYPTALAAVRSYLRAAGDRDDLTPVDQVLLGTADARNALAGFGHHTAGRKRVLMSAILHAAGVPEAPAPPPTVVADGSLHTWKQAELTACRVICARAAGTAVPDDHLDTLAGLLLRPQIFEGNHLPHLLFLHALRPYPAHRVAVRHGLDLLVATQHADGGFSVAEYFDTWVSSIVATALTEAGTGREVVARTAAWLAACQSGDGGWSYTPQATQTDMDTTYTVMVFLHNHDPARYAPHLQAGHAYARGMQNTDGGWPTYRRGSMSEPAMTGGALVVLAQHPDAHAEQIVAGARWLAGVQKPDGTFERGWSLAEGNAIFRAVHGLCAARGRLALPPTVADAVDHALSLAAGYLERTQNRDGGWGHHAGRASDPVSTGYALAALGRLHRMRPVPSALEYLAARQRPDGGFDAPADTAAPRPIPVDVPVLAPAYVLRGLARCGG</sequence>
<evidence type="ECO:0000259" key="2">
    <source>
        <dbReference type="Pfam" id="PF00432"/>
    </source>
</evidence>
<evidence type="ECO:0000313" key="3">
    <source>
        <dbReference type="EMBL" id="MBB5960716.1"/>
    </source>
</evidence>
<dbReference type="AlphaFoldDB" id="A0A841CZH8"/>
<dbReference type="EMBL" id="JACHJN010000021">
    <property type="protein sequence ID" value="MBB5960716.1"/>
    <property type="molecule type" value="Genomic_DNA"/>
</dbReference>
<dbReference type="Pfam" id="PF00432">
    <property type="entry name" value="Prenyltrans"/>
    <property type="match status" value="1"/>
</dbReference>
<evidence type="ECO:0000313" key="4">
    <source>
        <dbReference type="Proteomes" id="UP000547510"/>
    </source>
</evidence>
<keyword evidence="1" id="KW-0677">Repeat</keyword>
<keyword evidence="3" id="KW-0808">Transferase</keyword>
<dbReference type="Proteomes" id="UP000547510">
    <property type="component" value="Unassembled WGS sequence"/>
</dbReference>
<accession>A0A841CZH8</accession>
<dbReference type="SUPFAM" id="SSF48239">
    <property type="entry name" value="Terpenoid cyclases/Protein prenyltransferases"/>
    <property type="match status" value="2"/>
</dbReference>
<dbReference type="Gene3D" id="1.50.10.20">
    <property type="match status" value="2"/>
</dbReference>
<gene>
    <name evidence="3" type="ORF">FHS29_007344</name>
</gene>
<dbReference type="InterPro" id="IPR008930">
    <property type="entry name" value="Terpenoid_cyclase/PrenylTrfase"/>
</dbReference>
<evidence type="ECO:0000256" key="1">
    <source>
        <dbReference type="ARBA" id="ARBA00022737"/>
    </source>
</evidence>
<dbReference type="CDD" id="cd00688">
    <property type="entry name" value="ISOPREN_C2_like"/>
    <property type="match status" value="1"/>
</dbReference>
<dbReference type="RefSeq" id="WP_184699161.1">
    <property type="nucleotide sequence ID" value="NZ_JACHJN010000021.1"/>
</dbReference>
<protein>
    <submittedName>
        <fullName evidence="3">Prenyltransferase beta subunit</fullName>
    </submittedName>
</protein>
<organism evidence="3 4">
    <name type="scientific">Saccharothrix tamanrassetensis</name>
    <dbReference type="NCBI Taxonomy" id="1051531"/>
    <lineage>
        <taxon>Bacteria</taxon>
        <taxon>Bacillati</taxon>
        <taxon>Actinomycetota</taxon>
        <taxon>Actinomycetes</taxon>
        <taxon>Pseudonocardiales</taxon>
        <taxon>Pseudonocardiaceae</taxon>
        <taxon>Saccharothrix</taxon>
    </lineage>
</organism>
<comment type="caution">
    <text evidence="3">The sequence shown here is derived from an EMBL/GenBank/DDBJ whole genome shotgun (WGS) entry which is preliminary data.</text>
</comment>
<name>A0A841CZH8_9PSEU</name>
<dbReference type="InterPro" id="IPR001330">
    <property type="entry name" value="Prenyltrans"/>
</dbReference>